<dbReference type="OrthoDB" id="9997739at2759"/>
<keyword evidence="1" id="KW-0812">Transmembrane</keyword>
<reference evidence="2" key="1">
    <citation type="submission" date="2020-11" db="EMBL/GenBank/DDBJ databases">
        <authorList>
            <consortium name="DOE Joint Genome Institute"/>
            <person name="Ahrendt S."/>
            <person name="Riley R."/>
            <person name="Andreopoulos W."/>
            <person name="Labutti K."/>
            <person name="Pangilinan J."/>
            <person name="Ruiz-Duenas F.J."/>
            <person name="Barrasa J.M."/>
            <person name="Sanchez-Garcia M."/>
            <person name="Camarero S."/>
            <person name="Miyauchi S."/>
            <person name="Serrano A."/>
            <person name="Linde D."/>
            <person name="Babiker R."/>
            <person name="Drula E."/>
            <person name="Ayuso-Fernandez I."/>
            <person name="Pacheco R."/>
            <person name="Padilla G."/>
            <person name="Ferreira P."/>
            <person name="Barriuso J."/>
            <person name="Kellner H."/>
            <person name="Castanera R."/>
            <person name="Alfaro M."/>
            <person name="Ramirez L."/>
            <person name="Pisabarro A.G."/>
            <person name="Kuo A."/>
            <person name="Tritt A."/>
            <person name="Lipzen A."/>
            <person name="He G."/>
            <person name="Yan M."/>
            <person name="Ng V."/>
            <person name="Cullen D."/>
            <person name="Martin F."/>
            <person name="Rosso M.-N."/>
            <person name="Henrissat B."/>
            <person name="Hibbett D."/>
            <person name="Martinez A.T."/>
            <person name="Grigoriev I.V."/>
        </authorList>
    </citation>
    <scope>NUCLEOTIDE SEQUENCE</scope>
    <source>
        <strain evidence="2">CBS 506.95</strain>
    </source>
</reference>
<organism evidence="2 3">
    <name type="scientific">Crepidotus variabilis</name>
    <dbReference type="NCBI Taxonomy" id="179855"/>
    <lineage>
        <taxon>Eukaryota</taxon>
        <taxon>Fungi</taxon>
        <taxon>Dikarya</taxon>
        <taxon>Basidiomycota</taxon>
        <taxon>Agaricomycotina</taxon>
        <taxon>Agaricomycetes</taxon>
        <taxon>Agaricomycetidae</taxon>
        <taxon>Agaricales</taxon>
        <taxon>Agaricineae</taxon>
        <taxon>Crepidotaceae</taxon>
        <taxon>Crepidotus</taxon>
    </lineage>
</organism>
<keyword evidence="1" id="KW-0472">Membrane</keyword>
<evidence type="ECO:0008006" key="4">
    <source>
        <dbReference type="Google" id="ProtNLM"/>
    </source>
</evidence>
<evidence type="ECO:0000313" key="3">
    <source>
        <dbReference type="Proteomes" id="UP000807306"/>
    </source>
</evidence>
<accession>A0A9P6EC42</accession>
<keyword evidence="1" id="KW-1133">Transmembrane helix</keyword>
<keyword evidence="3" id="KW-1185">Reference proteome</keyword>
<name>A0A9P6EC42_9AGAR</name>
<dbReference type="EMBL" id="MU157872">
    <property type="protein sequence ID" value="KAF9526357.1"/>
    <property type="molecule type" value="Genomic_DNA"/>
</dbReference>
<dbReference type="Proteomes" id="UP000807306">
    <property type="component" value="Unassembled WGS sequence"/>
</dbReference>
<evidence type="ECO:0000256" key="1">
    <source>
        <dbReference type="SAM" id="Phobius"/>
    </source>
</evidence>
<sequence length="369" mass="41511">MPSQQSNSSVPSVVVHQQYYLPDGDLNILVESTMFKINSYFVNRDSSKFRRDIEAARKIVEEGKRPGSSSCPFKIDQASPDQFAKFLDIYYDTYSDRSTLTVQDWTGVLKIACAHDFPKIKHLATLSLETKTDLDLTERITLYREYGLNEEYLLPHILEIIKRDDYPTDVEEATLGDAVATLVSRARQNFLVTTGGRKISSLINNQTAEDALRTVPDAATIIPLSRAFRQTLTKPKEGMRRLLSRQRATNYPTDTMVTPTDMALVMPAEAKNKKQRAQISAVAEDPTEVWILVDTPSFDEVGHFAGAFTEDLSQVEKTYLTVQALDRPSMVAVVVVLPARTYILVVASSWTFLLLLFVRSLIPSEPYIS</sequence>
<gene>
    <name evidence="2" type="ORF">CPB83DRAFT_857972</name>
</gene>
<proteinExistence type="predicted"/>
<dbReference type="AlphaFoldDB" id="A0A9P6EC42"/>
<protein>
    <recommendedName>
        <fullName evidence="4">BTB domain-containing protein</fullName>
    </recommendedName>
</protein>
<feature type="transmembrane region" description="Helical" evidence="1">
    <location>
        <begin position="342"/>
        <end position="362"/>
    </location>
</feature>
<evidence type="ECO:0000313" key="2">
    <source>
        <dbReference type="EMBL" id="KAF9526357.1"/>
    </source>
</evidence>
<comment type="caution">
    <text evidence="2">The sequence shown here is derived from an EMBL/GenBank/DDBJ whole genome shotgun (WGS) entry which is preliminary data.</text>
</comment>